<feature type="region of interest" description="Disordered" evidence="1">
    <location>
        <begin position="339"/>
        <end position="405"/>
    </location>
</feature>
<organism evidence="2 3">
    <name type="scientific">Tulasnella calospora MUT 4182</name>
    <dbReference type="NCBI Taxonomy" id="1051891"/>
    <lineage>
        <taxon>Eukaryota</taxon>
        <taxon>Fungi</taxon>
        <taxon>Dikarya</taxon>
        <taxon>Basidiomycota</taxon>
        <taxon>Agaricomycotina</taxon>
        <taxon>Agaricomycetes</taxon>
        <taxon>Cantharellales</taxon>
        <taxon>Tulasnellaceae</taxon>
        <taxon>Tulasnella</taxon>
    </lineage>
</organism>
<dbReference type="EMBL" id="KN822972">
    <property type="protein sequence ID" value="KIO30389.1"/>
    <property type="molecule type" value="Genomic_DNA"/>
</dbReference>
<feature type="compositionally biased region" description="Polar residues" evidence="1">
    <location>
        <begin position="1"/>
        <end position="36"/>
    </location>
</feature>
<sequence length="456" mass="51206">MVKESSSANRKTRSSGPTKTPTLTSKHTAKSNQQRAVSGPPPGKTLGQKKKKPAKPLPEWSEQDDEEFQGLLNNMLSKRKREVGSSTASPTSQVIARRNAIHTRRASLRVNDSEGDAEEGENDEADEEEEDEGVEEDEEDETNGGVEDEGSAAEDVDERAMKETDPDLDEEEEIEMRTVKGKGKGKAKTSGSIKFAALIMLRRKFREDGESPKPTAQEIETLENCGFAVTRTREPWLELPSNATYEELDQVFGEMLPDPFEHLRERATGDTAVWELLIPRNRTLRRRAGDALPDASDIQHSWTLGRAIRDKKIYIAPRMSFSKRALAKWGFSVTEAKAPISTSSAGPSNSRKRKMPSPELDAKENHEVMTADNEQEDRRKRRRIDAENSPVITRSRSTAQDTSSKLREEIDLTLDESTETMAAFSPLREKQLPRIFVHKSPSKEFNPYTDPGCYFK</sequence>
<dbReference type="Proteomes" id="UP000054248">
    <property type="component" value="Unassembled WGS sequence"/>
</dbReference>
<feature type="compositionally biased region" description="Polar residues" evidence="1">
    <location>
        <begin position="340"/>
        <end position="349"/>
    </location>
</feature>
<keyword evidence="3" id="KW-1185">Reference proteome</keyword>
<gene>
    <name evidence="2" type="ORF">M407DRAFT_153716</name>
</gene>
<protein>
    <submittedName>
        <fullName evidence="2">Uncharacterized protein</fullName>
    </submittedName>
</protein>
<reference evidence="3" key="2">
    <citation type="submission" date="2015-01" db="EMBL/GenBank/DDBJ databases">
        <title>Evolutionary Origins and Diversification of the Mycorrhizal Mutualists.</title>
        <authorList>
            <consortium name="DOE Joint Genome Institute"/>
            <consortium name="Mycorrhizal Genomics Consortium"/>
            <person name="Kohler A."/>
            <person name="Kuo A."/>
            <person name="Nagy L.G."/>
            <person name="Floudas D."/>
            <person name="Copeland A."/>
            <person name="Barry K.W."/>
            <person name="Cichocki N."/>
            <person name="Veneault-Fourrey C."/>
            <person name="LaButti K."/>
            <person name="Lindquist E.A."/>
            <person name="Lipzen A."/>
            <person name="Lundell T."/>
            <person name="Morin E."/>
            <person name="Murat C."/>
            <person name="Riley R."/>
            <person name="Ohm R."/>
            <person name="Sun H."/>
            <person name="Tunlid A."/>
            <person name="Henrissat B."/>
            <person name="Grigoriev I.V."/>
            <person name="Hibbett D.S."/>
            <person name="Martin F."/>
        </authorList>
    </citation>
    <scope>NUCLEOTIDE SEQUENCE [LARGE SCALE GENOMIC DNA]</scope>
    <source>
        <strain evidence="3">MUT 4182</strain>
    </source>
</reference>
<reference evidence="2 3" key="1">
    <citation type="submission" date="2014-04" db="EMBL/GenBank/DDBJ databases">
        <authorList>
            <consortium name="DOE Joint Genome Institute"/>
            <person name="Kuo A."/>
            <person name="Girlanda M."/>
            <person name="Perotto S."/>
            <person name="Kohler A."/>
            <person name="Nagy L.G."/>
            <person name="Floudas D."/>
            <person name="Copeland A."/>
            <person name="Barry K.W."/>
            <person name="Cichocki N."/>
            <person name="Veneault-Fourrey C."/>
            <person name="LaButti K."/>
            <person name="Lindquist E.A."/>
            <person name="Lipzen A."/>
            <person name="Lundell T."/>
            <person name="Morin E."/>
            <person name="Murat C."/>
            <person name="Sun H."/>
            <person name="Tunlid A."/>
            <person name="Henrissat B."/>
            <person name="Grigoriev I.V."/>
            <person name="Hibbett D.S."/>
            <person name="Martin F."/>
            <person name="Nordberg H.P."/>
            <person name="Cantor M.N."/>
            <person name="Hua S.X."/>
        </authorList>
    </citation>
    <scope>NUCLEOTIDE SEQUENCE [LARGE SCALE GENOMIC DNA]</scope>
    <source>
        <strain evidence="2 3">MUT 4182</strain>
    </source>
</reference>
<evidence type="ECO:0000313" key="3">
    <source>
        <dbReference type="Proteomes" id="UP000054248"/>
    </source>
</evidence>
<dbReference type="HOGENOM" id="CLU_586888_0_0_1"/>
<evidence type="ECO:0000256" key="1">
    <source>
        <dbReference type="SAM" id="MobiDB-lite"/>
    </source>
</evidence>
<accession>A0A0C3QRI1</accession>
<feature type="compositionally biased region" description="Acidic residues" evidence="1">
    <location>
        <begin position="113"/>
        <end position="157"/>
    </location>
</feature>
<feature type="compositionally biased region" description="Polar residues" evidence="1">
    <location>
        <begin position="84"/>
        <end position="94"/>
    </location>
</feature>
<proteinExistence type="predicted"/>
<evidence type="ECO:0000313" key="2">
    <source>
        <dbReference type="EMBL" id="KIO30389.1"/>
    </source>
</evidence>
<dbReference type="AlphaFoldDB" id="A0A0C3QRI1"/>
<feature type="region of interest" description="Disordered" evidence="1">
    <location>
        <begin position="1"/>
        <end position="187"/>
    </location>
</feature>
<feature type="compositionally biased region" description="Polar residues" evidence="1">
    <location>
        <begin position="390"/>
        <end position="403"/>
    </location>
</feature>
<feature type="compositionally biased region" description="Basic and acidic residues" evidence="1">
    <location>
        <begin position="360"/>
        <end position="369"/>
    </location>
</feature>
<name>A0A0C3QRI1_9AGAM</name>